<sequence>MAIEAGNAEDVIRQILPSFVIMRHLTSPDPNPTAYSPTHSIAEQFLPRSASFTQMVTLSLSVFPVRLASGLALPHGPLHSANHSSMQITPKYQVVRQGGQVWACVILRNGAGWSWVWKMEESTEKEGKEIGRQDGEGLIWETDCASALVWRGMRQ</sequence>
<evidence type="ECO:0000313" key="2">
    <source>
        <dbReference type="Proteomes" id="UP000784294"/>
    </source>
</evidence>
<organism evidence="1 2">
    <name type="scientific">Protopolystoma xenopodis</name>
    <dbReference type="NCBI Taxonomy" id="117903"/>
    <lineage>
        <taxon>Eukaryota</taxon>
        <taxon>Metazoa</taxon>
        <taxon>Spiralia</taxon>
        <taxon>Lophotrochozoa</taxon>
        <taxon>Platyhelminthes</taxon>
        <taxon>Monogenea</taxon>
        <taxon>Polyopisthocotylea</taxon>
        <taxon>Polystomatidea</taxon>
        <taxon>Polystomatidae</taxon>
        <taxon>Protopolystoma</taxon>
    </lineage>
</organism>
<dbReference type="AlphaFoldDB" id="A0A3S5AIY3"/>
<dbReference type="EMBL" id="CAAALY010051295">
    <property type="protein sequence ID" value="VEL21428.1"/>
    <property type="molecule type" value="Genomic_DNA"/>
</dbReference>
<dbReference type="Proteomes" id="UP000784294">
    <property type="component" value="Unassembled WGS sequence"/>
</dbReference>
<protein>
    <submittedName>
        <fullName evidence="1">Uncharacterized protein</fullName>
    </submittedName>
</protein>
<comment type="caution">
    <text evidence="1">The sequence shown here is derived from an EMBL/GenBank/DDBJ whole genome shotgun (WGS) entry which is preliminary data.</text>
</comment>
<accession>A0A3S5AIY3</accession>
<keyword evidence="2" id="KW-1185">Reference proteome</keyword>
<reference evidence="1" key="1">
    <citation type="submission" date="2018-11" db="EMBL/GenBank/DDBJ databases">
        <authorList>
            <consortium name="Pathogen Informatics"/>
        </authorList>
    </citation>
    <scope>NUCLEOTIDE SEQUENCE</scope>
</reference>
<name>A0A3S5AIY3_9PLAT</name>
<gene>
    <name evidence="1" type="ORF">PXEA_LOCUS14868</name>
</gene>
<proteinExistence type="predicted"/>
<evidence type="ECO:0000313" key="1">
    <source>
        <dbReference type="EMBL" id="VEL21428.1"/>
    </source>
</evidence>